<dbReference type="SUPFAM" id="SSF102405">
    <property type="entry name" value="MCP/YpsA-like"/>
    <property type="match status" value="1"/>
</dbReference>
<evidence type="ECO:0000313" key="10">
    <source>
        <dbReference type="Proteomes" id="UP000237934"/>
    </source>
</evidence>
<dbReference type="Proteomes" id="UP000557857">
    <property type="component" value="Unassembled WGS sequence"/>
</dbReference>
<dbReference type="Proteomes" id="UP000321175">
    <property type="component" value="Unassembled WGS sequence"/>
</dbReference>
<dbReference type="STRING" id="53346.A5802_000941"/>
<evidence type="ECO:0000313" key="4">
    <source>
        <dbReference type="EMBL" id="NMP57995.1"/>
    </source>
</evidence>
<dbReference type="Gene3D" id="3.40.50.450">
    <property type="match status" value="1"/>
</dbReference>
<reference evidence="5 8" key="1">
    <citation type="submission" date="2016-12" db="EMBL/GenBank/DDBJ databases">
        <authorList>
            <person name="Song W.-J."/>
            <person name="Kurnit D.M."/>
        </authorList>
    </citation>
    <scope>NUCLEOTIDE SEQUENCE [LARGE SCALE GENOMIC DNA]</scope>
    <source>
        <strain evidence="5 8">CGB1038-1_S1</strain>
    </source>
</reference>
<dbReference type="EMBL" id="PUAP01000041">
    <property type="protein sequence ID" value="PQF21783.1"/>
    <property type="molecule type" value="Genomic_DNA"/>
</dbReference>
<evidence type="ECO:0000313" key="7">
    <source>
        <dbReference type="EMBL" id="PQF21783.1"/>
    </source>
</evidence>
<reference evidence="3 11" key="5">
    <citation type="submission" date="2019-07" db="EMBL/GenBank/DDBJ databases">
        <title>Whole genome shotgun sequence of Enterococcus mundtii NBRC 100490.</title>
        <authorList>
            <person name="Hosoyama A."/>
            <person name="Uohara A."/>
            <person name="Ohji S."/>
            <person name="Ichikawa N."/>
        </authorList>
    </citation>
    <scope>NUCLEOTIDE SEQUENCE [LARGE SCALE GENOMIC DNA]</scope>
    <source>
        <strain evidence="3 11">NBRC 100490</strain>
    </source>
</reference>
<dbReference type="NCBIfam" id="NF010181">
    <property type="entry name" value="PRK13660.1"/>
    <property type="match status" value="1"/>
</dbReference>
<evidence type="ECO:0000313" key="6">
    <source>
        <dbReference type="EMBL" id="OTP27206.1"/>
    </source>
</evidence>
<evidence type="ECO:0000313" key="2">
    <source>
        <dbReference type="EMBL" id="BBM16166.1"/>
    </source>
</evidence>
<evidence type="ECO:0000313" key="11">
    <source>
        <dbReference type="Proteomes" id="UP000321175"/>
    </source>
</evidence>
<sequence>MDTIKVMYISGYRSFELGIFKDNDPKMTVIKKVLKNELTQLVEEGLEWVIISGNLGVELWAGEVVAEMKTDYPELKLGIIYPFAEFGNGWNENNQEKKRLVEQLSDYRESVSHQPYQSPSQLRNHTQFILQHTDGTLLIYDPEYPGKTDYFFKDAQKYQGSHPYEIRTVSMDDLQNFSE</sequence>
<dbReference type="Proteomes" id="UP000195024">
    <property type="component" value="Unassembled WGS sequence"/>
</dbReference>
<evidence type="ECO:0000256" key="1">
    <source>
        <dbReference type="HAMAP-Rule" id="MF_01575"/>
    </source>
</evidence>
<dbReference type="InterPro" id="IPR010697">
    <property type="entry name" value="YspA"/>
</dbReference>
<dbReference type="PANTHER" id="PTHR38440">
    <property type="entry name" value="UPF0398 PROTEIN YPSA"/>
    <property type="match status" value="1"/>
</dbReference>
<dbReference type="Proteomes" id="UP000509460">
    <property type="component" value="Chromosome"/>
</dbReference>
<comment type="similarity">
    <text evidence="1">Belongs to the UPF0398 family.</text>
</comment>
<dbReference type="RefSeq" id="WP_010735546.1">
    <property type="nucleotide sequence ID" value="NZ_AP019810.1"/>
</dbReference>
<protein>
    <recommendedName>
        <fullName evidence="1">UPF0398 protein A5802_000941</fullName>
    </recommendedName>
</protein>
<dbReference type="PANTHER" id="PTHR38440:SF1">
    <property type="entry name" value="UPF0398 PROTEIN SPR0331"/>
    <property type="match status" value="1"/>
</dbReference>
<evidence type="ECO:0000313" key="5">
    <source>
        <dbReference type="EMBL" id="ONN44142.1"/>
    </source>
</evidence>
<dbReference type="Pfam" id="PF06908">
    <property type="entry name" value="YpsA"/>
    <property type="match status" value="1"/>
</dbReference>
<evidence type="ECO:0000313" key="8">
    <source>
        <dbReference type="Proteomes" id="UP000189299"/>
    </source>
</evidence>
<dbReference type="HAMAP" id="MF_01575">
    <property type="entry name" value="UPF0398"/>
    <property type="match status" value="1"/>
</dbReference>
<dbReference type="Proteomes" id="UP000189299">
    <property type="component" value="Unassembled WGS sequence"/>
</dbReference>
<dbReference type="PIRSF" id="PIRSF021290">
    <property type="entry name" value="DUF1273"/>
    <property type="match status" value="1"/>
</dbReference>
<reference evidence="6 9" key="2">
    <citation type="submission" date="2017-05" db="EMBL/GenBank/DDBJ databases">
        <title>The Genome Sequence of Enterococcus mundtii 6B1_DIV0119.</title>
        <authorList>
            <consortium name="The Broad Institute Genomics Platform"/>
            <consortium name="The Broad Institute Genomic Center for Infectious Diseases"/>
            <person name="Earl A."/>
            <person name="Manson A."/>
            <person name="Schwartman J."/>
            <person name="Gilmore M."/>
            <person name="Abouelleil A."/>
            <person name="Cao P."/>
            <person name="Chapman S."/>
            <person name="Cusick C."/>
            <person name="Shea T."/>
            <person name="Young S."/>
            <person name="Neafsey D."/>
            <person name="Nusbaum C."/>
            <person name="Birren B."/>
        </authorList>
    </citation>
    <scope>NUCLEOTIDE SEQUENCE [LARGE SCALE GENOMIC DNA]</scope>
    <source>
        <strain evidence="6 9">6B1_DIV0119</strain>
    </source>
</reference>
<dbReference type="EMBL" id="AP019810">
    <property type="protein sequence ID" value="BBM16166.1"/>
    <property type="molecule type" value="Genomic_DNA"/>
</dbReference>
<dbReference type="EMBL" id="JABCAG010000012">
    <property type="protein sequence ID" value="NMP57995.1"/>
    <property type="molecule type" value="Genomic_DNA"/>
</dbReference>
<evidence type="ECO:0000313" key="9">
    <source>
        <dbReference type="Proteomes" id="UP000195024"/>
    </source>
</evidence>
<name>A0A1A6G9I9_ENTMU</name>
<dbReference type="OrthoDB" id="2301957at2"/>
<dbReference type="GeneID" id="60999236"/>
<reference evidence="2 12" key="4">
    <citation type="submission" date="2019-07" db="EMBL/GenBank/DDBJ databases">
        <title>antibiotic susceptibility of plant-derived lactic acid bacteria.</title>
        <authorList>
            <person name="Sugiyama M."/>
            <person name="Noda M."/>
        </authorList>
    </citation>
    <scope>NUCLEOTIDE SEQUENCE [LARGE SCALE GENOMIC DNA]</scope>
    <source>
        <strain evidence="2 12">15-1A</strain>
    </source>
</reference>
<dbReference type="EMBL" id="BJWA01000001">
    <property type="protein sequence ID" value="GEL78866.1"/>
    <property type="molecule type" value="Genomic_DNA"/>
</dbReference>
<evidence type="ECO:0000313" key="3">
    <source>
        <dbReference type="EMBL" id="GEL78866.1"/>
    </source>
</evidence>
<reference evidence="4 13" key="6">
    <citation type="submission" date="2020-04" db="EMBL/GenBank/DDBJ databases">
        <authorList>
            <person name="Abaymova A."/>
            <person name="Teymurazov M."/>
            <person name="Tazyna O."/>
            <person name="Chatushin Y."/>
            <person name="Svetoch E."/>
            <person name="Pereligyn V."/>
            <person name="Pohylenko V."/>
            <person name="Platonov M."/>
            <person name="Kartsev N."/>
            <person name="Skryabin Y."/>
            <person name="Sizova A."/>
            <person name="Solomentsev V."/>
            <person name="Kislichkina A."/>
            <person name="Bogun A."/>
        </authorList>
    </citation>
    <scope>NUCLEOTIDE SEQUENCE [LARGE SCALE GENOMIC DNA]</scope>
    <source>
        <strain evidence="4">SCPM-O-B-8398</strain>
        <strain evidence="13">SCPM-O-B-8398 (E28)</strain>
    </source>
</reference>
<evidence type="ECO:0000313" key="13">
    <source>
        <dbReference type="Proteomes" id="UP000557857"/>
    </source>
</evidence>
<dbReference type="EMBL" id="NGMS01000001">
    <property type="protein sequence ID" value="OTP27206.1"/>
    <property type="molecule type" value="Genomic_DNA"/>
</dbReference>
<organism evidence="6 9">
    <name type="scientific">Enterococcus mundtii</name>
    <dbReference type="NCBI Taxonomy" id="53346"/>
    <lineage>
        <taxon>Bacteria</taxon>
        <taxon>Bacillati</taxon>
        <taxon>Bacillota</taxon>
        <taxon>Bacilli</taxon>
        <taxon>Lactobacillales</taxon>
        <taxon>Enterococcaceae</taxon>
        <taxon>Enterococcus</taxon>
    </lineage>
</organism>
<dbReference type="AlphaFoldDB" id="A0A1A6G9I9"/>
<gene>
    <name evidence="6" type="ORF">A5802_000941</name>
    <name evidence="5" type="ORF">BTN92_04720</name>
    <name evidence="7" type="ORF">CUS89_13560</name>
    <name evidence="2" type="ORF">EM151A_3006</name>
    <name evidence="3" type="ORF">EMU01_00100</name>
    <name evidence="4" type="ORF">HI921_05865</name>
</gene>
<dbReference type="Proteomes" id="UP000237934">
    <property type="component" value="Unassembled WGS sequence"/>
</dbReference>
<keyword evidence="11" id="KW-1185">Reference proteome</keyword>
<evidence type="ECO:0000313" key="12">
    <source>
        <dbReference type="Proteomes" id="UP000509460"/>
    </source>
</evidence>
<reference evidence="7 10" key="3">
    <citation type="journal article" date="2018" name="Pathog. Dis.">
        <title>Whole-genome sequencing based characterization of antimicrobial resistance in Enterococcus.</title>
        <authorList>
            <person name="Tyson G."/>
        </authorList>
    </citation>
    <scope>NUCLEOTIDE SEQUENCE [LARGE SCALE GENOMIC DNA]</scope>
    <source>
        <strain evidence="7 10">CVM N55263</strain>
    </source>
</reference>
<proteinExistence type="inferred from homology"/>
<accession>A0A1A6G9I9</accession>
<dbReference type="EMBL" id="MSTR01000003">
    <property type="protein sequence ID" value="ONN44142.1"/>
    <property type="molecule type" value="Genomic_DNA"/>
</dbReference>